<gene>
    <name evidence="3" type="ORF">Hsar01_03549</name>
</gene>
<comment type="caution">
    <text evidence="3">The sequence shown here is derived from an EMBL/GenBank/DDBJ whole genome shotgun (WGS) entry which is preliminary data.</text>
</comment>
<feature type="chain" id="PRO_5047051137" description="Ice-binding protein C-terminal domain-containing protein" evidence="1">
    <location>
        <begin position="25"/>
        <end position="262"/>
    </location>
</feature>
<evidence type="ECO:0000313" key="3">
    <source>
        <dbReference type="EMBL" id="GAA5484307.1"/>
    </source>
</evidence>
<sequence length="262" mass="26375">MASSINPSLAALTAVLSSAPLLHAATPIAATGANQDIIVEGYDVGGDPSQFVTSSFDIPNGSTFLAKGIGFGGDPGLLESFSSAADPTVSFELLGSFTENNALQLMNGTSGSLVITSPAAYTSIFVLSASANGTGTGTATIHFAGGSSVPLAFTSGDWYSSTDIAIGGGPVYASISGGALGYFTNGSGAALPPPALFQYELDIPEAYEDLEVTSIDFAMDSVGDDRLSTAIMGLSGNVTVPEPSVALLFSGLGLLGLARRRR</sequence>
<keyword evidence="4" id="KW-1185">Reference proteome</keyword>
<evidence type="ECO:0000259" key="2">
    <source>
        <dbReference type="Pfam" id="PF07589"/>
    </source>
</evidence>
<dbReference type="Proteomes" id="UP001476282">
    <property type="component" value="Unassembled WGS sequence"/>
</dbReference>
<reference evidence="3 4" key="1">
    <citation type="submission" date="2024-02" db="EMBL/GenBank/DDBJ databases">
        <title>Haloferula sargassicola NBRC 104335.</title>
        <authorList>
            <person name="Ichikawa N."/>
            <person name="Katano-Makiyama Y."/>
            <person name="Hidaka K."/>
        </authorList>
    </citation>
    <scope>NUCLEOTIDE SEQUENCE [LARGE SCALE GENOMIC DNA]</scope>
    <source>
        <strain evidence="3 4">NBRC 104335</strain>
    </source>
</reference>
<name>A0ABP9UU87_9BACT</name>
<keyword evidence="1" id="KW-0732">Signal</keyword>
<dbReference type="Pfam" id="PF07589">
    <property type="entry name" value="PEP-CTERM"/>
    <property type="match status" value="1"/>
</dbReference>
<proteinExistence type="predicted"/>
<evidence type="ECO:0000313" key="4">
    <source>
        <dbReference type="Proteomes" id="UP001476282"/>
    </source>
</evidence>
<evidence type="ECO:0000256" key="1">
    <source>
        <dbReference type="SAM" id="SignalP"/>
    </source>
</evidence>
<accession>A0ABP9UU87</accession>
<dbReference type="EMBL" id="BAABRI010000023">
    <property type="protein sequence ID" value="GAA5484307.1"/>
    <property type="molecule type" value="Genomic_DNA"/>
</dbReference>
<protein>
    <recommendedName>
        <fullName evidence="2">Ice-binding protein C-terminal domain-containing protein</fullName>
    </recommendedName>
</protein>
<dbReference type="NCBIfam" id="TIGR02595">
    <property type="entry name" value="PEP_CTERM"/>
    <property type="match status" value="1"/>
</dbReference>
<feature type="signal peptide" evidence="1">
    <location>
        <begin position="1"/>
        <end position="24"/>
    </location>
</feature>
<dbReference type="InterPro" id="IPR013424">
    <property type="entry name" value="Ice-binding_C"/>
</dbReference>
<organism evidence="3 4">
    <name type="scientific">Haloferula sargassicola</name>
    <dbReference type="NCBI Taxonomy" id="490096"/>
    <lineage>
        <taxon>Bacteria</taxon>
        <taxon>Pseudomonadati</taxon>
        <taxon>Verrucomicrobiota</taxon>
        <taxon>Verrucomicrobiia</taxon>
        <taxon>Verrucomicrobiales</taxon>
        <taxon>Verrucomicrobiaceae</taxon>
        <taxon>Haloferula</taxon>
    </lineage>
</organism>
<feature type="domain" description="Ice-binding protein C-terminal" evidence="2">
    <location>
        <begin position="239"/>
        <end position="262"/>
    </location>
</feature>